<gene>
    <name evidence="2" type="ORF">DFR30_1119</name>
</gene>
<keyword evidence="1" id="KW-0812">Transmembrane</keyword>
<accession>A0A4R1H7R2</accession>
<proteinExistence type="predicted"/>
<feature type="transmembrane region" description="Helical" evidence="1">
    <location>
        <begin position="42"/>
        <end position="61"/>
    </location>
</feature>
<dbReference type="EMBL" id="SMFX01000001">
    <property type="protein sequence ID" value="TCK17867.1"/>
    <property type="molecule type" value="Genomic_DNA"/>
</dbReference>
<keyword evidence="1" id="KW-1133">Transmembrane helix</keyword>
<protein>
    <submittedName>
        <fullName evidence="2">Uncharacterized protein</fullName>
    </submittedName>
</protein>
<evidence type="ECO:0000256" key="1">
    <source>
        <dbReference type="SAM" id="Phobius"/>
    </source>
</evidence>
<name>A0A4R1H7R2_9GAMM</name>
<sequence length="142" mass="15622">MIDKVWGTLVETNSSIHLGLRQKPAMLRPGNNLLTVMLFKRLLTAWFLVFTLMNSVAWAYAGHGDENHDVLTTDVPVDQDKPLPWQNDSCEDHCCHATAHVIGLIGGLHTGIAVGPLPVDPPFSDTYPLSYSLAPPYHPPIT</sequence>
<reference evidence="2 3" key="1">
    <citation type="submission" date="2019-03" db="EMBL/GenBank/DDBJ databases">
        <title>Genomic Encyclopedia of Type Strains, Phase IV (KMG-IV): sequencing the most valuable type-strain genomes for metagenomic binning, comparative biology and taxonomic classification.</title>
        <authorList>
            <person name="Goeker M."/>
        </authorList>
    </citation>
    <scope>NUCLEOTIDE SEQUENCE [LARGE SCALE GENOMIC DNA]</scope>
    <source>
        <strain evidence="2 3">DSM 19610</strain>
    </source>
</reference>
<keyword evidence="3" id="KW-1185">Reference proteome</keyword>
<dbReference type="AlphaFoldDB" id="A0A4R1H7R2"/>
<organism evidence="2 3">
    <name type="scientific">Thiogranum longum</name>
    <dbReference type="NCBI Taxonomy" id="1537524"/>
    <lineage>
        <taxon>Bacteria</taxon>
        <taxon>Pseudomonadati</taxon>
        <taxon>Pseudomonadota</taxon>
        <taxon>Gammaproteobacteria</taxon>
        <taxon>Chromatiales</taxon>
        <taxon>Ectothiorhodospiraceae</taxon>
        <taxon>Thiogranum</taxon>
    </lineage>
</organism>
<comment type="caution">
    <text evidence="2">The sequence shown here is derived from an EMBL/GenBank/DDBJ whole genome shotgun (WGS) entry which is preliminary data.</text>
</comment>
<evidence type="ECO:0000313" key="2">
    <source>
        <dbReference type="EMBL" id="TCK17867.1"/>
    </source>
</evidence>
<dbReference type="Proteomes" id="UP000295707">
    <property type="component" value="Unassembled WGS sequence"/>
</dbReference>
<keyword evidence="1" id="KW-0472">Membrane</keyword>
<evidence type="ECO:0000313" key="3">
    <source>
        <dbReference type="Proteomes" id="UP000295707"/>
    </source>
</evidence>